<evidence type="ECO:0000313" key="3">
    <source>
        <dbReference type="EMBL" id="MBI3627331.1"/>
    </source>
</evidence>
<gene>
    <name evidence="3" type="ORF">HY220_01090</name>
</gene>
<evidence type="ECO:0000256" key="1">
    <source>
        <dbReference type="SAM" id="Phobius"/>
    </source>
</evidence>
<keyword evidence="1" id="KW-0472">Membrane</keyword>
<name>A0A9D6LSL1_9BACT</name>
<dbReference type="Proteomes" id="UP000808388">
    <property type="component" value="Unassembled WGS sequence"/>
</dbReference>
<evidence type="ECO:0000313" key="4">
    <source>
        <dbReference type="Proteomes" id="UP000808388"/>
    </source>
</evidence>
<organism evidence="3 4">
    <name type="scientific">Candidatus Sungiibacteriota bacterium</name>
    <dbReference type="NCBI Taxonomy" id="2750080"/>
    <lineage>
        <taxon>Bacteria</taxon>
        <taxon>Candidatus Sungiibacteriota</taxon>
    </lineage>
</organism>
<reference evidence="3" key="1">
    <citation type="submission" date="2020-07" db="EMBL/GenBank/DDBJ databases">
        <title>Huge and variable diversity of episymbiotic CPR bacteria and DPANN archaea in groundwater ecosystems.</title>
        <authorList>
            <person name="He C.Y."/>
            <person name="Keren R."/>
            <person name="Whittaker M."/>
            <person name="Farag I.F."/>
            <person name="Doudna J."/>
            <person name="Cate J.H.D."/>
            <person name="Banfield J.F."/>
        </authorList>
    </citation>
    <scope>NUCLEOTIDE SEQUENCE</scope>
    <source>
        <strain evidence="3">NC_groundwater_972_Pr1_S-0.2um_49_27</strain>
    </source>
</reference>
<keyword evidence="1" id="KW-1133">Transmembrane helix</keyword>
<protein>
    <submittedName>
        <fullName evidence="3">Helix-turn-helix domain-containing protein</fullName>
    </submittedName>
</protein>
<feature type="domain" description="Helix-turn-helix" evidence="2">
    <location>
        <begin position="8"/>
        <end position="53"/>
    </location>
</feature>
<keyword evidence="1" id="KW-0812">Transmembrane</keyword>
<dbReference type="Pfam" id="PF12728">
    <property type="entry name" value="HTH_17"/>
    <property type="match status" value="1"/>
</dbReference>
<proteinExistence type="predicted"/>
<comment type="caution">
    <text evidence="3">The sequence shown here is derived from an EMBL/GenBank/DDBJ whole genome shotgun (WGS) entry which is preliminary data.</text>
</comment>
<accession>A0A9D6LSL1</accession>
<feature type="transmembrane region" description="Helical" evidence="1">
    <location>
        <begin position="138"/>
        <end position="159"/>
    </location>
</feature>
<evidence type="ECO:0000259" key="2">
    <source>
        <dbReference type="Pfam" id="PF12728"/>
    </source>
</evidence>
<dbReference type="InterPro" id="IPR041657">
    <property type="entry name" value="HTH_17"/>
</dbReference>
<sequence length="1805" mass="181454">MELKLIRLREAAKISGIHQDYLRVLINRKNLRAKKIGRDWFITAQDLTDYLKQSKKRSNGIQLQKAEKVSVTLKPSHNLKIRRKLYQPEATLVRTIHENIFSNFNQARNYEKITSAEKRYDLYLNQPKSRYVSNYKPIFISISAIVLALGGYFAALNFGSELMRAANESGIRIRNLANYLTPEITPAPIGQTRSHAYTSIQEGSNADLGRVLRGFSELGAGQATSGFSNLIQIASRTPYEIYRGIQNGISGVSVSPQASNQLSGIFKSIQPFFSNLLIGSNLRETVTIPSDLGLILPPQVASTPTTTKVSVPTGASSGTQIVAKQTIIQKIVPADTAKIKAELLAYISSQTADFKNQLFNLSNKIISLQGNLDNTTHVAGSTYQMVNLTQRINQLDSLTVTGGLSVTSGNLSVAGGISAATASFSNLSVSNLTVTNCTGCGGGSGSQTPWISSIEGAGFNLADVGTLTVTVINATSTSATSTFSTGGLAIGTSQFVIQQTSGRVGIGTTSPVQLFSVVGSGYLTGGLGVGVATSSAGVIETTGQILVGGQLIVQGAATSTFTGNGINVTTGCVAISGTCLGSGSGTINAGTTNRLAYYSGASTISSANFLAVDATNNLFGIGTSSPASVFSLASNGRVASSTLPNASSTSIFLSGVNLQYGSSSTTTIPNSLVNGWSIATSSDVGSSPFLSIDTSNNRIGAFTVAPQTALDINGGLQARGASSTIVNLSIWNATTTLLLGTGATSTISNLSIWNATTTQLIIPAYYASGAGGTFGHGTSTPGFFESFALNGAASSTLPNASSSSFFFSGINLTYGSSSTTTIPANVNGFSIATSSQLGSSPLLSLNGSSGNIGVGSSSPAQTFSVAGNAYVTGGFGIGATRTSNGLTISSIASCTGGQALQTDSLGSVSCGAVSSGGASTGGGWSSSVPNQAVTLATTTFSVGIGATTTPYGKLTVLSGDAATTTLVLYPAASQTANIIDIYDTSGALSSVLNSSGNLGLASTSPATKLSVNGSGYFTGGLGVGTLNTTAGTISVTGLATLSGGVLSNAASSTISNLSIWNATTTNLFIPAFKNGLSYLALGTSTPAAYVAFALNGAVASSTFPQASSTSIYLSGINLTYGSSSTTTIPANAYGLSFATSSDAGAIPILSLNGSTGDVNAGTATTSTLASAGAITGKTLTITYNPLTDGRGNNTAVAINGTLSAVTAATSSLTSLSLVPTLSIVDAAANVSYTGISLGAALTSVFGTYTSITGFSATPTITGKATTTTLFNGSPTISTGFVKNLYGNYETVAAVGLAGAVTLTNWYANYVAAPALTSTSITNQNIFASEGGAGNFGIGTTTPGAILSVSLNGAVSSSTFPNASSTSFLLSGIHLAYGSSSTTTIPQAVNAFAFATSSNIGNAPLFSIDSTNGRIGVATASPATTFSIFGSGYITGGLGVGKTTTTAGVLETSGQGLFGGQLIVQGAATSTFTGNGINVTTGCLALNGTCISNSTGSINSGTINRVAYYSAGSTISSANFLTTDITNSFLGINQTVPNEALEVGGNIALSQGAGRLIYVGTAASGGGYSLTAEAGDAAAGANAAGGDLTVQAGNAGSGGGNGGNIYIVGGNTTSGSAGNVILAHSGSAVRGRVGIGTTSPAGFFSIARNGTASSTKPDIAASALYLGGINFVYGSTSTTTIPNSLANAWSVATSSDVGSSPFLSIDTSNNRIGIFKVNPTSAFDITGTLAASGLATLSGGVLDNSATSTHTNLSIWNATTTNFFNSASTTLTNATSTNFYISNQLFAKGASSTILNLSKRQLNLFL</sequence>
<dbReference type="EMBL" id="JACQCQ010000002">
    <property type="protein sequence ID" value="MBI3627331.1"/>
    <property type="molecule type" value="Genomic_DNA"/>
</dbReference>